<dbReference type="GO" id="GO:0004527">
    <property type="term" value="F:exonuclease activity"/>
    <property type="evidence" value="ECO:0007669"/>
    <property type="project" value="UniProtKB-KW"/>
</dbReference>
<sequence length="1176" mass="135981">MDEKERIKALTPNQSFIVEAPAGSGKTELLTLRYLTLLNYVHKDPEEVVAVTFTRKAASEMKHRVIQALKQASSCDFSNLSEYSEKDKTRIEIAKRVLVKDQENSWYLLENPSRLRILTIDALCTMLAYRTPILSHFGGKPEIHDSPEVLYKKAIESFIRETTRESEWYPGFEKLLLYFDNMNRVCDWFIQLLANRDQWLPYLFAQSQQQDLLSYFKKGINTIKQHVIEKIATDIMPYEQALVETLNYLHSQYVENGETHVFCEYSDLTYLPTEIESTDLWLALCDLLLVKDGGWRKVVNKNQGFYSASSAKSKQDKEIRKAKKSEFEALLKIMSENMMLNQSLNEFLTLPDSNVPKEELDILIALQQVLPVLVGFLRISFKETGKVDFVEMSLGALHALRDETGPTEVAQALDYTISHILVDEFQDTSALQFQLLEQLICEWTPTDSIPKVDECSVRRQESEAPGVHALCMTGVSERSQQHRAFIYEGYKTVFLVGDPQQSIYRFRGAEVGVFLHAQQYGIANIILESISLKRNFRSQPMLVDWVSDKLKDIFPKEDNLATGAVTHKKAYSAISSDEQASISVKCFSKLRDESLYIVEQIKILQKQQPQNSLAVLVRAKKHLVSIIALLKANNIPFYAKEISQLIVRPHVIDLISLAKGLFNWNDRIAWLSVLRAPWLGLQLIDIYKIIQESDTHSLWEIIKSIESVRAKEIGLSTDTIERLQPFVTIIDYWLHHKQRRGIAAWLKGLWNALGCATCYPNDVSQDIDQVFILLEKFVEQEYEVDFNAFEEKLTSVYADQSHTLTEGASIQEQNTQIQLMTIHQAKGLEFDTVILPGLQMLTNKADSTLLQWHEGWYGQNKVFLMGAKTLNKTEQQKSIFYYLSKVVGQKNRYELIRLLYVALTRAKSKLFLCFSLEKNEANDYIEPKAGSFLELLWDYINISDDTENKIHEDCKISNVNTPVPFVYRAKQPIDLHRIPMLSYNEDELDLNRPEREYHHQRIAGIIFHRIIAYYCQNQQFLSAEEALPMLIRSVPFLLRPYGLAAEIFENARHAIHHALKNIFSDEKGLWIIDKNHQNRLAEKAFSSVVSLKKEKNIAHIIVDCAFIDENNQAWVVDFKLTHSQEMQQFDITTEAEKYKQQLLSYKKVLEHYWKQPVRVGLYFPALPFWYEYSLHT</sequence>
<keyword evidence="10" id="KW-0413">Isomerase</keyword>
<reference evidence="19" key="2">
    <citation type="journal article" date="2016" name="Genome Announc.">
        <title>Draft Genome Sequences of Two Novel Amoeba-Resistant Intranuclear Bacteria, 'Candidatus Berkiella cookevillensis' and 'Candidatus Berkiella aquae'.</title>
        <authorList>
            <person name="Mehari Y.T."/>
            <person name="Arivett B.A."/>
            <person name="Farone A.L."/>
            <person name="Gunderson J.H."/>
            <person name="Farone M.B."/>
        </authorList>
    </citation>
    <scope>NUCLEOTIDE SEQUENCE</scope>
    <source>
        <strain evidence="19">CC99</strain>
    </source>
</reference>
<keyword evidence="8" id="KW-0238">DNA-binding</keyword>
<gene>
    <name evidence="18" type="primary">addA</name>
    <name evidence="18" type="ORF">CC99x_00404</name>
    <name evidence="19" type="ORF">CC99x_004915</name>
</gene>
<evidence type="ECO:0000259" key="17">
    <source>
        <dbReference type="PROSITE" id="PS51217"/>
    </source>
</evidence>
<comment type="caution">
    <text evidence="18">The sequence shown here is derived from an EMBL/GenBank/DDBJ whole genome shotgun (WGS) entry which is preliminary data.</text>
</comment>
<evidence type="ECO:0000256" key="2">
    <source>
        <dbReference type="ARBA" id="ARBA00022741"/>
    </source>
</evidence>
<feature type="binding site" evidence="15">
    <location>
        <begin position="20"/>
        <end position="27"/>
    </location>
    <ligand>
        <name>ATP</name>
        <dbReference type="ChEBI" id="CHEBI:30616"/>
    </ligand>
</feature>
<dbReference type="PROSITE" id="PS51217">
    <property type="entry name" value="UVRD_HELICASE_CTER"/>
    <property type="match status" value="1"/>
</dbReference>
<keyword evidence="2 15" id="KW-0547">Nucleotide-binding</keyword>
<evidence type="ECO:0000313" key="18">
    <source>
        <dbReference type="EMBL" id="KRG20183.1"/>
    </source>
</evidence>
<dbReference type="GO" id="GO:0000725">
    <property type="term" value="P:recombinational repair"/>
    <property type="evidence" value="ECO:0007669"/>
    <property type="project" value="TreeGrafter"/>
</dbReference>
<proteinExistence type="predicted"/>
<dbReference type="PANTHER" id="PTHR11070">
    <property type="entry name" value="UVRD / RECB / PCRA DNA HELICASE FAMILY MEMBER"/>
    <property type="match status" value="1"/>
</dbReference>
<dbReference type="InterPro" id="IPR014017">
    <property type="entry name" value="DNA_helicase_UvrD-like_C"/>
</dbReference>
<dbReference type="PROSITE" id="PS51198">
    <property type="entry name" value="UVRD_HELICASE_ATP_BIND"/>
    <property type="match status" value="1"/>
</dbReference>
<evidence type="ECO:0000256" key="7">
    <source>
        <dbReference type="ARBA" id="ARBA00022840"/>
    </source>
</evidence>
<evidence type="ECO:0000259" key="16">
    <source>
        <dbReference type="PROSITE" id="PS51198"/>
    </source>
</evidence>
<dbReference type="EMBL" id="LKHV01000001">
    <property type="protein sequence ID" value="KRG20183.1"/>
    <property type="molecule type" value="Genomic_DNA"/>
</dbReference>
<dbReference type="RefSeq" id="WP_057623108.1">
    <property type="nucleotide sequence ID" value="NZ_LKHV02000001.1"/>
</dbReference>
<dbReference type="InterPro" id="IPR011335">
    <property type="entry name" value="Restrct_endonuc-II-like"/>
</dbReference>
<evidence type="ECO:0000256" key="10">
    <source>
        <dbReference type="ARBA" id="ARBA00023235"/>
    </source>
</evidence>
<evidence type="ECO:0000256" key="4">
    <source>
        <dbReference type="ARBA" id="ARBA00022801"/>
    </source>
</evidence>
<evidence type="ECO:0000256" key="8">
    <source>
        <dbReference type="ARBA" id="ARBA00023125"/>
    </source>
</evidence>
<name>A0A0Q9YU48_9GAMM</name>
<organism evidence="18">
    <name type="scientific">Candidatus Berkiella cookevillensis</name>
    <dbReference type="NCBI Taxonomy" id="437022"/>
    <lineage>
        <taxon>Bacteria</taxon>
        <taxon>Pseudomonadati</taxon>
        <taxon>Pseudomonadota</taxon>
        <taxon>Gammaproteobacteria</taxon>
        <taxon>Candidatus Berkiellales</taxon>
        <taxon>Candidatus Berkiellaceae</taxon>
        <taxon>Candidatus Berkiella</taxon>
    </lineage>
</organism>
<dbReference type="Gene3D" id="3.90.320.10">
    <property type="match status" value="1"/>
</dbReference>
<feature type="domain" description="UvrD-like helicase ATP-binding" evidence="16">
    <location>
        <begin position="1"/>
        <end position="539"/>
    </location>
</feature>
<dbReference type="EC" id="5.6.2.4" evidence="12"/>
<dbReference type="InterPro" id="IPR011604">
    <property type="entry name" value="PDDEXK-like_dom_sf"/>
</dbReference>
<evidence type="ECO:0000256" key="5">
    <source>
        <dbReference type="ARBA" id="ARBA00022806"/>
    </source>
</evidence>
<feature type="domain" description="UvrD-like helicase C-terminal" evidence="17">
    <location>
        <begin position="551"/>
        <end position="827"/>
    </location>
</feature>
<keyword evidence="1" id="KW-0540">Nuclease</keyword>
<dbReference type="SUPFAM" id="SSF52540">
    <property type="entry name" value="P-loop containing nucleoside triphosphate hydrolases"/>
    <property type="match status" value="1"/>
</dbReference>
<reference evidence="19" key="3">
    <citation type="submission" date="2021-06" db="EMBL/GenBank/DDBJ databases">
        <title>Genomic Description and Analysis of Intracellular Bacteria, Candidatus Berkiella cookevillensis and Candidatus Berkiella aquae.</title>
        <authorList>
            <person name="Kidane D.T."/>
            <person name="Mehari Y.T."/>
            <person name="Rice F.C."/>
            <person name="Arivett B.A."/>
            <person name="Farone A.L."/>
            <person name="Berk S.G."/>
            <person name="Farone M.B."/>
        </authorList>
    </citation>
    <scope>NUCLEOTIDE SEQUENCE</scope>
    <source>
        <strain evidence="19">CC99</strain>
    </source>
</reference>
<dbReference type="GO" id="GO:0005829">
    <property type="term" value="C:cytosol"/>
    <property type="evidence" value="ECO:0007669"/>
    <property type="project" value="TreeGrafter"/>
</dbReference>
<evidence type="ECO:0000256" key="1">
    <source>
        <dbReference type="ARBA" id="ARBA00022722"/>
    </source>
</evidence>
<dbReference type="STRING" id="437022.CC99x_00404"/>
<dbReference type="InterPro" id="IPR014016">
    <property type="entry name" value="UvrD-like_ATP-bd"/>
</dbReference>
<dbReference type="Pfam" id="PF00580">
    <property type="entry name" value="UvrD-helicase"/>
    <property type="match status" value="2"/>
</dbReference>
<dbReference type="SUPFAM" id="SSF52980">
    <property type="entry name" value="Restriction endonuclease-like"/>
    <property type="match status" value="1"/>
</dbReference>
<keyword evidence="7 15" id="KW-0067">ATP-binding</keyword>
<evidence type="ECO:0000256" key="6">
    <source>
        <dbReference type="ARBA" id="ARBA00022839"/>
    </source>
</evidence>
<keyword evidence="4 15" id="KW-0378">Hydrolase</keyword>
<dbReference type="Gene3D" id="3.40.50.300">
    <property type="entry name" value="P-loop containing nucleotide triphosphate hydrolases"/>
    <property type="match status" value="3"/>
</dbReference>
<accession>A0A0Q9YU48</accession>
<dbReference type="Gene3D" id="1.10.486.10">
    <property type="entry name" value="PCRA, domain 4"/>
    <property type="match status" value="1"/>
</dbReference>
<dbReference type="EMBL" id="LKHV02000001">
    <property type="protein sequence ID" value="MCS5708240.1"/>
    <property type="molecule type" value="Genomic_DNA"/>
</dbReference>
<dbReference type="GO" id="GO:0003677">
    <property type="term" value="F:DNA binding"/>
    <property type="evidence" value="ECO:0007669"/>
    <property type="project" value="UniProtKB-KW"/>
</dbReference>
<dbReference type="GO" id="GO:0005524">
    <property type="term" value="F:ATP binding"/>
    <property type="evidence" value="ECO:0007669"/>
    <property type="project" value="UniProtKB-UniRule"/>
</dbReference>
<keyword evidence="3" id="KW-0227">DNA damage</keyword>
<evidence type="ECO:0000313" key="19">
    <source>
        <dbReference type="EMBL" id="MCS5708240.1"/>
    </source>
</evidence>
<keyword evidence="9" id="KW-0234">DNA repair</keyword>
<evidence type="ECO:0000256" key="13">
    <source>
        <dbReference type="ARBA" id="ARBA00034923"/>
    </source>
</evidence>
<reference evidence="18" key="1">
    <citation type="submission" date="2015-09" db="EMBL/GenBank/DDBJ databases">
        <title>Draft Genome Sequences of Two Novel Amoeba-resistant Intranuclear Bacteria, Candidatus Berkiella cookevillensis and Candidatus Berkiella aquae.</title>
        <authorList>
            <person name="Mehari Y.T."/>
            <person name="Arivett B.A."/>
            <person name="Farone A.L."/>
            <person name="Gunderson J.H."/>
            <person name="Farone M.B."/>
        </authorList>
    </citation>
    <scope>NUCLEOTIDE SEQUENCE [LARGE SCALE GENOMIC DNA]</scope>
    <source>
        <strain evidence="18">CC99</strain>
    </source>
</reference>
<keyword evidence="5 15" id="KW-0347">Helicase</keyword>
<keyword evidence="6" id="KW-0269">Exonuclease</keyword>
<evidence type="ECO:0000256" key="9">
    <source>
        <dbReference type="ARBA" id="ARBA00023204"/>
    </source>
</evidence>
<evidence type="ECO:0000256" key="15">
    <source>
        <dbReference type="PROSITE-ProRule" id="PRU00560"/>
    </source>
</evidence>
<dbReference type="GO" id="GO:0043138">
    <property type="term" value="F:3'-5' DNA helicase activity"/>
    <property type="evidence" value="ECO:0007669"/>
    <property type="project" value="UniProtKB-EC"/>
</dbReference>
<protein>
    <recommendedName>
        <fullName evidence="12">DNA 3'-5' helicase</fullName>
        <ecNumber evidence="12">5.6.2.4</ecNumber>
    </recommendedName>
    <alternativeName>
        <fullName evidence="13">DNA 3'-5' helicase II</fullName>
    </alternativeName>
</protein>
<dbReference type="InterPro" id="IPR000212">
    <property type="entry name" value="DNA_helicase_UvrD/REP"/>
</dbReference>
<evidence type="ECO:0000256" key="14">
    <source>
        <dbReference type="ARBA" id="ARBA00048988"/>
    </source>
</evidence>
<dbReference type="OrthoDB" id="9810135at2"/>
<dbReference type="AlphaFoldDB" id="A0A0Q9YU48"/>
<comment type="catalytic activity">
    <reaction evidence="14">
        <text>ATP + H2O = ADP + phosphate + H(+)</text>
        <dbReference type="Rhea" id="RHEA:13065"/>
        <dbReference type="ChEBI" id="CHEBI:15377"/>
        <dbReference type="ChEBI" id="CHEBI:15378"/>
        <dbReference type="ChEBI" id="CHEBI:30616"/>
        <dbReference type="ChEBI" id="CHEBI:43474"/>
        <dbReference type="ChEBI" id="CHEBI:456216"/>
        <dbReference type="EC" id="5.6.2.4"/>
    </reaction>
</comment>
<evidence type="ECO:0000256" key="12">
    <source>
        <dbReference type="ARBA" id="ARBA00034808"/>
    </source>
</evidence>
<dbReference type="PANTHER" id="PTHR11070:SF2">
    <property type="entry name" value="ATP-DEPENDENT DNA HELICASE SRS2"/>
    <property type="match status" value="1"/>
</dbReference>
<dbReference type="InterPro" id="IPR027417">
    <property type="entry name" value="P-loop_NTPase"/>
</dbReference>
<keyword evidence="20" id="KW-1185">Reference proteome</keyword>
<dbReference type="Proteomes" id="UP000051494">
    <property type="component" value="Unassembled WGS sequence"/>
</dbReference>
<dbReference type="GO" id="GO:0033202">
    <property type="term" value="C:DNA helicase complex"/>
    <property type="evidence" value="ECO:0007669"/>
    <property type="project" value="TreeGrafter"/>
</dbReference>
<evidence type="ECO:0000256" key="3">
    <source>
        <dbReference type="ARBA" id="ARBA00022763"/>
    </source>
</evidence>
<evidence type="ECO:0000313" key="20">
    <source>
        <dbReference type="Proteomes" id="UP000051494"/>
    </source>
</evidence>
<comment type="catalytic activity">
    <reaction evidence="11">
        <text>Couples ATP hydrolysis with the unwinding of duplex DNA by translocating in the 3'-5' direction.</text>
        <dbReference type="EC" id="5.6.2.4"/>
    </reaction>
</comment>
<dbReference type="Pfam" id="PF13361">
    <property type="entry name" value="UvrD_C"/>
    <property type="match status" value="1"/>
</dbReference>
<evidence type="ECO:0000256" key="11">
    <source>
        <dbReference type="ARBA" id="ARBA00034617"/>
    </source>
</evidence>